<keyword evidence="2" id="KW-1185">Reference proteome</keyword>
<sequence length="218" mass="23965">MQLNEFLATVPELSYEQKRDAAKAHPVTVGNMLEASTVNGWLSAFKLLPIVKQIAENEPNHPAHSDVLAVWVGLLGNHQFNFKIGNITGDGQIAALNRLITTDLTEHAAALNMFKQTALYYANTVTYPLAKTTLYDVLTTENACPTAAVSKVGGYLAFTLNDVVEEHSARLWGVNPRTNRSTVLGNMRLSDAGAYEFKMPTHYLDFTDYAIDDAYGVI</sequence>
<evidence type="ECO:0000313" key="1">
    <source>
        <dbReference type="EMBL" id="MCB5226187.1"/>
    </source>
</evidence>
<organism evidence="1 2">
    <name type="scientific">Alishewanella maricola</name>
    <dbReference type="NCBI Taxonomy" id="2795740"/>
    <lineage>
        <taxon>Bacteria</taxon>
        <taxon>Pseudomonadati</taxon>
        <taxon>Pseudomonadota</taxon>
        <taxon>Gammaproteobacteria</taxon>
        <taxon>Alteromonadales</taxon>
        <taxon>Alteromonadaceae</taxon>
        <taxon>Alishewanella</taxon>
    </lineage>
</organism>
<name>A0ABS8C1I3_9ALTE</name>
<accession>A0ABS8C1I3</accession>
<gene>
    <name evidence="1" type="ORF">JAO78_005095</name>
</gene>
<dbReference type="EMBL" id="JAEINI020000002">
    <property type="protein sequence ID" value="MCB5226187.1"/>
    <property type="molecule type" value="Genomic_DNA"/>
</dbReference>
<dbReference type="RefSeq" id="WP_226750273.1">
    <property type="nucleotide sequence ID" value="NZ_JAEINI020000002.1"/>
</dbReference>
<dbReference type="Proteomes" id="UP000633814">
    <property type="component" value="Unassembled WGS sequence"/>
</dbReference>
<reference evidence="1 2" key="1">
    <citation type="submission" date="2021-10" db="EMBL/GenBank/DDBJ databases">
        <title>Alishewanella koreense sp. nov. isolated from seawater of southwestern coast in South Korea and the proposal for the reclassification of Rheinheimera perlucida and Rheinheimera tuosuensis as Arsukibacterium perlucida and Arsukibacterium tuosuensis.</title>
        <authorList>
            <person name="Kim K.H."/>
            <person name="Ruan W."/>
            <person name="Kim K.R."/>
            <person name="Baek J.H."/>
            <person name="Jeon C.O."/>
        </authorList>
    </citation>
    <scope>NUCLEOTIDE SEQUENCE [LARGE SCALE GENOMIC DNA]</scope>
    <source>
        <strain evidence="1 2">16-MA</strain>
    </source>
</reference>
<protein>
    <submittedName>
        <fullName evidence="1">Uncharacterized protein</fullName>
    </submittedName>
</protein>
<evidence type="ECO:0000313" key="2">
    <source>
        <dbReference type="Proteomes" id="UP000633814"/>
    </source>
</evidence>
<comment type="caution">
    <text evidence="1">The sequence shown here is derived from an EMBL/GenBank/DDBJ whole genome shotgun (WGS) entry which is preliminary data.</text>
</comment>
<proteinExistence type="predicted"/>